<evidence type="ECO:0000313" key="2">
    <source>
        <dbReference type="EMBL" id="MFD2239087.1"/>
    </source>
</evidence>
<accession>A0ABW5CSW8</accession>
<dbReference type="NCBIfam" id="TIGR01300">
    <property type="entry name" value="CPA3_mnhG_phaG"/>
    <property type="match status" value="1"/>
</dbReference>
<keyword evidence="1" id="KW-0812">Transmembrane</keyword>
<feature type="transmembrane region" description="Helical" evidence="1">
    <location>
        <begin position="37"/>
        <end position="54"/>
    </location>
</feature>
<proteinExistence type="predicted"/>
<organism evidence="2 3">
    <name type="scientific">Aureimonas populi</name>
    <dbReference type="NCBI Taxonomy" id="1701758"/>
    <lineage>
        <taxon>Bacteria</taxon>
        <taxon>Pseudomonadati</taxon>
        <taxon>Pseudomonadota</taxon>
        <taxon>Alphaproteobacteria</taxon>
        <taxon>Hyphomicrobiales</taxon>
        <taxon>Aurantimonadaceae</taxon>
        <taxon>Aureimonas</taxon>
    </lineage>
</organism>
<dbReference type="EMBL" id="JBHUIJ010000024">
    <property type="protein sequence ID" value="MFD2239087.1"/>
    <property type="molecule type" value="Genomic_DNA"/>
</dbReference>
<dbReference type="Pfam" id="PF03334">
    <property type="entry name" value="PhaG_MnhG_YufB"/>
    <property type="match status" value="1"/>
</dbReference>
<feature type="transmembrane region" description="Helical" evidence="1">
    <location>
        <begin position="6"/>
        <end position="25"/>
    </location>
</feature>
<dbReference type="InterPro" id="IPR005133">
    <property type="entry name" value="PhaG_MnhG_YufB"/>
</dbReference>
<comment type="caution">
    <text evidence="2">The sequence shown here is derived from an EMBL/GenBank/DDBJ whole genome shotgun (WGS) entry which is preliminary data.</text>
</comment>
<dbReference type="PANTHER" id="PTHR34703">
    <property type="entry name" value="ANTIPORTER SUBUNIT MNHG2-RELATED"/>
    <property type="match status" value="1"/>
</dbReference>
<dbReference type="NCBIfam" id="NF009314">
    <property type="entry name" value="PRK12674.1-2"/>
    <property type="match status" value="1"/>
</dbReference>
<gene>
    <name evidence="2" type="primary">mnhG</name>
    <name evidence="2" type="ORF">ACFSKQ_16670</name>
</gene>
<keyword evidence="1" id="KW-1133">Transmembrane helix</keyword>
<protein>
    <submittedName>
        <fullName evidence="2">Monovalent cation/H(+) antiporter subunit G</fullName>
    </submittedName>
</protein>
<dbReference type="RefSeq" id="WP_209738590.1">
    <property type="nucleotide sequence ID" value="NZ_CP072611.1"/>
</dbReference>
<evidence type="ECO:0000256" key="1">
    <source>
        <dbReference type="SAM" id="Phobius"/>
    </source>
</evidence>
<keyword evidence="3" id="KW-1185">Reference proteome</keyword>
<evidence type="ECO:0000313" key="3">
    <source>
        <dbReference type="Proteomes" id="UP001597371"/>
    </source>
</evidence>
<sequence length="117" mass="12136">MSDWFAALLLVSGGFFCLVAGIGVLRLGDVYCRMHAATKAGTMGLALVALAMMVRADSLVAMVEPFAVFLFMIATAPVGAHLIGRAALRSASPVVPETSADEGCEAFDIPAKQSSES</sequence>
<name>A0ABW5CSW8_9HYPH</name>
<keyword evidence="1" id="KW-0472">Membrane</keyword>
<reference evidence="3" key="1">
    <citation type="journal article" date="2019" name="Int. J. Syst. Evol. Microbiol.">
        <title>The Global Catalogue of Microorganisms (GCM) 10K type strain sequencing project: providing services to taxonomists for standard genome sequencing and annotation.</title>
        <authorList>
            <consortium name="The Broad Institute Genomics Platform"/>
            <consortium name="The Broad Institute Genome Sequencing Center for Infectious Disease"/>
            <person name="Wu L."/>
            <person name="Ma J."/>
        </authorList>
    </citation>
    <scope>NUCLEOTIDE SEQUENCE [LARGE SCALE GENOMIC DNA]</scope>
    <source>
        <strain evidence="3">ZS-35-S2</strain>
    </source>
</reference>
<feature type="transmembrane region" description="Helical" evidence="1">
    <location>
        <begin position="66"/>
        <end position="84"/>
    </location>
</feature>
<dbReference type="PANTHER" id="PTHR34703:SF1">
    <property type="entry name" value="ANTIPORTER SUBUNIT MNHG2-RELATED"/>
    <property type="match status" value="1"/>
</dbReference>
<dbReference type="Proteomes" id="UP001597371">
    <property type="component" value="Unassembled WGS sequence"/>
</dbReference>